<protein>
    <submittedName>
        <fullName evidence="2">Uncharacterized protein</fullName>
    </submittedName>
</protein>
<reference evidence="2 3" key="1">
    <citation type="submission" date="2021-02" db="EMBL/GenBank/DDBJ databases">
        <title>Variation within the Batrachochytrium salamandrivorans European outbreak.</title>
        <authorList>
            <person name="Kelly M."/>
            <person name="Pasmans F."/>
            <person name="Shea T.P."/>
            <person name="Munoz J.F."/>
            <person name="Carranza S."/>
            <person name="Cuomo C.A."/>
            <person name="Martel A."/>
        </authorList>
    </citation>
    <scope>NUCLEOTIDE SEQUENCE [LARGE SCALE GENOMIC DNA]</scope>
    <source>
        <strain evidence="2 3">AMFP18/2</strain>
    </source>
</reference>
<organism evidence="2 3">
    <name type="scientific">Batrachochytrium salamandrivorans</name>
    <dbReference type="NCBI Taxonomy" id="1357716"/>
    <lineage>
        <taxon>Eukaryota</taxon>
        <taxon>Fungi</taxon>
        <taxon>Fungi incertae sedis</taxon>
        <taxon>Chytridiomycota</taxon>
        <taxon>Chytridiomycota incertae sedis</taxon>
        <taxon>Chytridiomycetes</taxon>
        <taxon>Rhizophydiales</taxon>
        <taxon>Rhizophydiales incertae sedis</taxon>
        <taxon>Batrachochytrium</taxon>
    </lineage>
</organism>
<gene>
    <name evidence="2" type="ORF">BASA50_008773</name>
</gene>
<dbReference type="Proteomes" id="UP001648503">
    <property type="component" value="Unassembled WGS sequence"/>
</dbReference>
<feature type="region of interest" description="Disordered" evidence="1">
    <location>
        <begin position="1"/>
        <end position="24"/>
    </location>
</feature>
<sequence>MIESDTTTSSSTTTDGTTGTTGTTTVPLPPSFSSVFVHCPVHLLSHADRTQFVLALQTTRLDKHVLHSLDAVIVAAGWDQKNLIHHHPGAVTRHCIVCIPSDRAETVVAYLTHAALAISDPHRTDQPHSCIHHVWVYSFKVLFCLQMPFMVLNTVDHDKHLLAWL</sequence>
<proteinExistence type="predicted"/>
<keyword evidence="3" id="KW-1185">Reference proteome</keyword>
<evidence type="ECO:0000313" key="2">
    <source>
        <dbReference type="EMBL" id="KAH6591329.1"/>
    </source>
</evidence>
<evidence type="ECO:0000256" key="1">
    <source>
        <dbReference type="SAM" id="MobiDB-lite"/>
    </source>
</evidence>
<comment type="caution">
    <text evidence="2">The sequence shown here is derived from an EMBL/GenBank/DDBJ whole genome shotgun (WGS) entry which is preliminary data.</text>
</comment>
<evidence type="ECO:0000313" key="3">
    <source>
        <dbReference type="Proteomes" id="UP001648503"/>
    </source>
</evidence>
<accession>A0ABQ8F385</accession>
<name>A0ABQ8F385_9FUNG</name>
<dbReference type="EMBL" id="JAFCIX010000412">
    <property type="protein sequence ID" value="KAH6591329.1"/>
    <property type="molecule type" value="Genomic_DNA"/>
</dbReference>